<comment type="function">
    <text evidence="1">Involved in mRNA splicing where it associates with cdc5 and the other cwf proteins as part of the spliceosome.</text>
</comment>
<comment type="subunit">
    <text evidence="1">Belongs to the 40S cdc5-associated complex (or cwf complex), a spliceosome sub-complex reminiscent of a late-stage spliceosome.</text>
</comment>
<organism evidence="7 8">
    <name type="scientific">Smittium angustum</name>
    <dbReference type="NCBI Taxonomy" id="133377"/>
    <lineage>
        <taxon>Eukaryota</taxon>
        <taxon>Fungi</taxon>
        <taxon>Fungi incertae sedis</taxon>
        <taxon>Zoopagomycota</taxon>
        <taxon>Kickxellomycotina</taxon>
        <taxon>Harpellomycetes</taxon>
        <taxon>Harpellales</taxon>
        <taxon>Legeriomycetaceae</taxon>
        <taxon>Smittium</taxon>
    </lineage>
</organism>
<dbReference type="InterPro" id="IPR027417">
    <property type="entry name" value="P-loop_NTPase"/>
</dbReference>
<dbReference type="InterPro" id="IPR045055">
    <property type="entry name" value="DNA2/NAM7-like"/>
</dbReference>
<dbReference type="Gene3D" id="3.40.50.300">
    <property type="entry name" value="P-loop containing nucleotide triphosphate hydrolases"/>
    <property type="match status" value="2"/>
</dbReference>
<dbReference type="EMBL" id="MBFU01000567">
    <property type="protein sequence ID" value="PVZ98265.1"/>
    <property type="molecule type" value="Genomic_DNA"/>
</dbReference>
<dbReference type="FunFam" id="3.40.50.300:FF:002863">
    <property type="entry name" value="Pre-mRNA-splicing factor cwf11"/>
    <property type="match status" value="1"/>
</dbReference>
<comment type="caution">
    <text evidence="7">The sequence shown here is derived from an EMBL/GenBank/DDBJ whole genome shotgun (WGS) entry which is preliminary data.</text>
</comment>
<comment type="subcellular location">
    <subcellularLocation>
        <location evidence="1">Nucleus</location>
    </subcellularLocation>
</comment>
<keyword evidence="1" id="KW-0508">mRNA splicing</keyword>
<reference evidence="7 8" key="1">
    <citation type="journal article" date="2018" name="MBio">
        <title>Comparative Genomics Reveals the Core Gene Toolbox for the Fungus-Insect Symbiosis.</title>
        <authorList>
            <person name="Wang Y."/>
            <person name="Stata M."/>
            <person name="Wang W."/>
            <person name="Stajich J.E."/>
            <person name="White M.M."/>
            <person name="Moncalvo J.M."/>
        </authorList>
    </citation>
    <scope>NUCLEOTIDE SEQUENCE [LARGE SCALE GENOMIC DNA]</scope>
    <source>
        <strain evidence="7 8">AUS-126-30</strain>
    </source>
</reference>
<dbReference type="Pfam" id="PF21143">
    <property type="entry name" value="Aquarius_N_2nd"/>
    <property type="match status" value="1"/>
</dbReference>
<dbReference type="SUPFAM" id="SSF52540">
    <property type="entry name" value="P-loop containing nucleoside triphosphate hydrolases"/>
    <property type="match status" value="1"/>
</dbReference>
<gene>
    <name evidence="7" type="ORF">BB558_005735</name>
</gene>
<dbReference type="CDD" id="cd17935">
    <property type="entry name" value="EEXXQc_AQR"/>
    <property type="match status" value="1"/>
</dbReference>
<evidence type="ECO:0000313" key="7">
    <source>
        <dbReference type="EMBL" id="PVZ98265.1"/>
    </source>
</evidence>
<dbReference type="GO" id="GO:0045292">
    <property type="term" value="P:mRNA cis splicing, via spliceosome"/>
    <property type="evidence" value="ECO:0007669"/>
    <property type="project" value="UniProtKB-UniRule"/>
</dbReference>
<dbReference type="PANTHER" id="PTHR10887:SF5">
    <property type="entry name" value="RNA HELICASE AQUARIUS"/>
    <property type="match status" value="1"/>
</dbReference>
<dbReference type="InterPro" id="IPR032174">
    <property type="entry name" value="Aquarius_N"/>
</dbReference>
<protein>
    <recommendedName>
        <fullName evidence="1">Pre-mRNA-splicing factor</fullName>
    </recommendedName>
</protein>
<evidence type="ECO:0000259" key="2">
    <source>
        <dbReference type="Pfam" id="PF13086"/>
    </source>
</evidence>
<dbReference type="InterPro" id="IPR041677">
    <property type="entry name" value="DNA2/NAM7_AAA_11"/>
</dbReference>
<dbReference type="Pfam" id="PF13087">
    <property type="entry name" value="AAA_12"/>
    <property type="match status" value="1"/>
</dbReference>
<dbReference type="Pfam" id="PF16399">
    <property type="entry name" value="Aquarius_N_1st"/>
    <property type="match status" value="2"/>
</dbReference>
<feature type="domain" description="DNA2/NAM7 helicase-like C-terminal" evidence="3">
    <location>
        <begin position="1123"/>
        <end position="1315"/>
    </location>
</feature>
<feature type="domain" description="RNA helicase aquarius N-terminal" evidence="4">
    <location>
        <begin position="129"/>
        <end position="406"/>
    </location>
</feature>
<dbReference type="CDD" id="cd18808">
    <property type="entry name" value="SF1_C_Upf1"/>
    <property type="match status" value="1"/>
</dbReference>
<evidence type="ECO:0000256" key="1">
    <source>
        <dbReference type="PIRNR" id="PIRNR038901"/>
    </source>
</evidence>
<dbReference type="GO" id="GO:0004386">
    <property type="term" value="F:helicase activity"/>
    <property type="evidence" value="ECO:0007669"/>
    <property type="project" value="InterPro"/>
</dbReference>
<accession>A0A2U1IZN3</accession>
<keyword evidence="1" id="KW-0539">Nucleus</keyword>
<evidence type="ECO:0000313" key="8">
    <source>
        <dbReference type="Proteomes" id="UP000245591"/>
    </source>
</evidence>
<feature type="domain" description="RNA helicase aquarius N-terminal" evidence="4">
    <location>
        <begin position="13"/>
        <end position="91"/>
    </location>
</feature>
<dbReference type="GO" id="GO:0071013">
    <property type="term" value="C:catalytic step 2 spliceosome"/>
    <property type="evidence" value="ECO:0007669"/>
    <property type="project" value="TreeGrafter"/>
</dbReference>
<dbReference type="GO" id="GO:0003729">
    <property type="term" value="F:mRNA binding"/>
    <property type="evidence" value="ECO:0007669"/>
    <property type="project" value="TreeGrafter"/>
</dbReference>
<sequence length="1423" mass="163449">MHRSQPKSLEAQLNKIASTSWNLPNFKPDQKVISRILNDFILDPENSEQSIEILENKLYFEKYLYPHFNKDDSSRELLISIVVFLNKKCTEPGVFISQILFDPSFSHPDTNSEAQSKTIHLLGSIFDTFFNLLEKNIVNQSTINQSEIILRQFLLVFILNCFRNVDSDPIRNQMLTIVTIGIWRNVISKEERKQIFDTYPTLKKLYKISEKKHKNVVETGKANSRDSLIPFLIQDYINIILSIGKDNDLIKTAYCEQFIDFLTELISQLPTRRFLKLVIKKYNVSLITQVKLSPLGKDYERILKLVENLEYYENFPVDDFTGKSITDFEYDEDHYRKLQEFQVRVFQGFGKVPHMRSMSLSSIGKLSSQEYLEHTLNNLKVSEILTICELLNSKPPNPSDIGFEENSENYRNFVILYTIKLLSLGKNKIKEIQSLPLYPTEKDIFDDSFEEEKLISKRNNVFSNMNPLSLPKLNLQFLSMNDYLMRNFTLYRLESTYQIRLDVEDAIKRLNPQFDEDPYEPMTSNQQVVFPGWSRMATPIQSFEISEILKPNVGEVHPSAVRGTIFVDLSQYTEQIRRDWNSSIKPLDTLFLISIRTAYDGKKDISSIKPFFTIRGCQIEAFIGADGKPIVDYENVFTSKKAEDGSNINSIQVLLDPIQYYKDLRSGNEPIYSSFNVLMRRRAKENNFRSILLAINDLIQNKMHVPQWLHSVFLGFGDPKSVSPLSKLDEFEGSINFNDTFIDVDHIKEIFDGYNVENLDASILQKNPTFTLEFSPPKKGSSRDILIKPHKLPNKGPYTFNIPQKNRIRFTKAQVKAIMSASQPGLTVIVGPPGTGKTDVAVQIISNLYHNFPNQKTLLITHSNQALNQLFDKILDLDIEQRHLLRLGHGEEELNSDERFTKAGRVDMFLAHRSDLLNKVSFLAQTLGISGDVGYTCETAGYFYISQILTRWNSFEDQIQNYNTSESLLSFLNEKFPFSGFFSDLTHPLFSETESVDELIEISHGCFKYIQSIFTELDEMRPFELLRSNYDRSNYLLLNEARIIAMTCTHAALKKQDFSNLGFSYDNIVIEEAAQILEIETFIPLTLNSSLNHSQLKRVVMLGDHNQLPPVVKNTVLRYSCNLDQSIFARFVRLGVPTILLDHQGRSRPEFVDLFRWKYPGLQDLSTISSNPEYLTANAGFAYSYQLIDVPSEKGSGESEPVQYFYQNRDEAEYAVAIYQYMRLIGYPKEKITILTTYNGQKALITDILGLRCGSNPIFGIPSVSTVDQFQGNQSDYIILSLVRTRSVGHIRDIRRLVVALSRARLGLYILGNAKLFSNCSELTNVFDLLMKRPTTLSIVLDEVYKTERKVDEIVPFPKDSKTKAKTKTKKSKSENNDSSIEYSIKSFESVSEFGNFVYEKSTEAVLAIKEASENIPEIEMGE</sequence>
<dbReference type="Proteomes" id="UP000245591">
    <property type="component" value="Unassembled WGS sequence"/>
</dbReference>
<dbReference type="InterPro" id="IPR047187">
    <property type="entry name" value="SF1_C_Upf1"/>
</dbReference>
<dbReference type="Pfam" id="PF21144">
    <property type="entry name" value="Aquarius_N_3rd"/>
    <property type="match status" value="1"/>
</dbReference>
<dbReference type="Pfam" id="PF13086">
    <property type="entry name" value="AAA_11"/>
    <property type="match status" value="1"/>
</dbReference>
<dbReference type="InterPro" id="IPR026300">
    <property type="entry name" value="CWF11_fam"/>
</dbReference>
<feature type="domain" description="DNA2/NAM7 helicase helicase" evidence="2">
    <location>
        <begin position="812"/>
        <end position="1114"/>
    </location>
</feature>
<dbReference type="InterPro" id="IPR041679">
    <property type="entry name" value="DNA2/NAM7-like_C"/>
</dbReference>
<dbReference type="GO" id="GO:0005684">
    <property type="term" value="C:U2-type spliceosomal complex"/>
    <property type="evidence" value="ECO:0007669"/>
    <property type="project" value="UniProtKB-UniRule"/>
</dbReference>
<dbReference type="InterPro" id="IPR048966">
    <property type="entry name" value="Aquarius_b-barrel"/>
</dbReference>
<feature type="domain" description="RNA helicase aquarius insertion" evidence="6">
    <location>
        <begin position="734"/>
        <end position="800"/>
    </location>
</feature>
<keyword evidence="1" id="KW-0507">mRNA processing</keyword>
<dbReference type="InterPro" id="IPR048967">
    <property type="entry name" value="Aquarius_insert"/>
</dbReference>
<keyword evidence="8" id="KW-1185">Reference proteome</keyword>
<evidence type="ECO:0000259" key="5">
    <source>
        <dbReference type="Pfam" id="PF21143"/>
    </source>
</evidence>
<feature type="domain" description="RNA helicase aquarius beta-barrel" evidence="5">
    <location>
        <begin position="524"/>
        <end position="681"/>
    </location>
</feature>
<evidence type="ECO:0000259" key="3">
    <source>
        <dbReference type="Pfam" id="PF13087"/>
    </source>
</evidence>
<dbReference type="PANTHER" id="PTHR10887">
    <property type="entry name" value="DNA2/NAM7 HELICASE FAMILY"/>
    <property type="match status" value="1"/>
</dbReference>
<name>A0A2U1IZN3_SMIAN</name>
<evidence type="ECO:0000259" key="4">
    <source>
        <dbReference type="Pfam" id="PF16399"/>
    </source>
</evidence>
<evidence type="ECO:0000259" key="6">
    <source>
        <dbReference type="Pfam" id="PF21144"/>
    </source>
</evidence>
<proteinExistence type="inferred from homology"/>
<comment type="similarity">
    <text evidence="1">Belongs to the CWF11 family.</text>
</comment>
<dbReference type="PIRSF" id="PIRSF038901">
    <property type="entry name" value="AQR_cwf11"/>
    <property type="match status" value="1"/>
</dbReference>